<evidence type="ECO:0000256" key="23">
    <source>
        <dbReference type="ARBA" id="ARBA00033406"/>
    </source>
</evidence>
<evidence type="ECO:0000256" key="20">
    <source>
        <dbReference type="ARBA" id="ARBA00032253"/>
    </source>
</evidence>
<dbReference type="PANTHER" id="PTHR46382">
    <property type="entry name" value="PHOSPHATIDATE CYTIDYLYLTRANSFERASE"/>
    <property type="match status" value="1"/>
</dbReference>
<feature type="transmembrane region" description="Helical" evidence="24">
    <location>
        <begin position="227"/>
        <end position="247"/>
    </location>
</feature>
<keyword evidence="15 24" id="KW-0472">Membrane</keyword>
<keyword evidence="17" id="KW-1208">Phospholipid metabolism</keyword>
<evidence type="ECO:0000256" key="1">
    <source>
        <dbReference type="ARBA" id="ARBA00001698"/>
    </source>
</evidence>
<evidence type="ECO:0000313" key="26">
    <source>
        <dbReference type="Proteomes" id="UP000319976"/>
    </source>
</evidence>
<comment type="pathway">
    <text evidence="4">Lipid metabolism.</text>
</comment>
<keyword evidence="14" id="KW-0443">Lipid metabolism</keyword>
<comment type="pathway">
    <text evidence="3">Phospholipid metabolism; CDP-diacylglycerol biosynthesis; CDP-diacylglycerol from sn-glycerol 3-phosphate: step 3/3.</text>
</comment>
<dbReference type="GO" id="GO:0004605">
    <property type="term" value="F:phosphatidate cytidylyltransferase activity"/>
    <property type="evidence" value="ECO:0007669"/>
    <property type="project" value="UniProtKB-EC"/>
</dbReference>
<evidence type="ECO:0000256" key="10">
    <source>
        <dbReference type="ARBA" id="ARBA00022679"/>
    </source>
</evidence>
<organism evidence="25 26">
    <name type="scientific">Calycomorphotria hydatis</name>
    <dbReference type="NCBI Taxonomy" id="2528027"/>
    <lineage>
        <taxon>Bacteria</taxon>
        <taxon>Pseudomonadati</taxon>
        <taxon>Planctomycetota</taxon>
        <taxon>Planctomycetia</taxon>
        <taxon>Planctomycetales</taxon>
        <taxon>Planctomycetaceae</taxon>
        <taxon>Calycomorphotria</taxon>
    </lineage>
</organism>
<feature type="transmembrane region" description="Helical" evidence="24">
    <location>
        <begin position="96"/>
        <end position="112"/>
    </location>
</feature>
<evidence type="ECO:0000256" key="13">
    <source>
        <dbReference type="ARBA" id="ARBA00022989"/>
    </source>
</evidence>
<reference evidence="25 26" key="1">
    <citation type="submission" date="2019-02" db="EMBL/GenBank/DDBJ databases">
        <title>Deep-cultivation of Planctomycetes and their phenomic and genomic characterization uncovers novel biology.</title>
        <authorList>
            <person name="Wiegand S."/>
            <person name="Jogler M."/>
            <person name="Boedeker C."/>
            <person name="Pinto D."/>
            <person name="Vollmers J."/>
            <person name="Rivas-Marin E."/>
            <person name="Kohn T."/>
            <person name="Peeters S.H."/>
            <person name="Heuer A."/>
            <person name="Rast P."/>
            <person name="Oberbeckmann S."/>
            <person name="Bunk B."/>
            <person name="Jeske O."/>
            <person name="Meyerdierks A."/>
            <person name="Storesund J.E."/>
            <person name="Kallscheuer N."/>
            <person name="Luecker S."/>
            <person name="Lage O.M."/>
            <person name="Pohl T."/>
            <person name="Merkel B.J."/>
            <person name="Hornburger P."/>
            <person name="Mueller R.-W."/>
            <person name="Bruemmer F."/>
            <person name="Labrenz M."/>
            <person name="Spormann A.M."/>
            <person name="Op den Camp H."/>
            <person name="Overmann J."/>
            <person name="Amann R."/>
            <person name="Jetten M.S.M."/>
            <person name="Mascher T."/>
            <person name="Medema M.H."/>
            <person name="Devos D.P."/>
            <person name="Kaster A.-K."/>
            <person name="Ovreas L."/>
            <person name="Rohde M."/>
            <person name="Galperin M.Y."/>
            <person name="Jogler C."/>
        </authorList>
    </citation>
    <scope>NUCLEOTIDE SEQUENCE [LARGE SCALE GENOMIC DNA]</scope>
    <source>
        <strain evidence="25 26">V22</strain>
    </source>
</reference>
<evidence type="ECO:0000256" key="12">
    <source>
        <dbReference type="ARBA" id="ARBA00022695"/>
    </source>
</evidence>
<sequence>MLGRRLLVSFILIPSVIGICVLDAYAGGSAPVLYVVCLALSLRMMWELAGLFEDARPSVKLTSCCLVFLITAHWAIHFRTPEGLDRTLVESLGPSSLAYTFCVLAILSRRVLVYREPGGHFATLGAETLIVSYAGMLICATSQLRWVAGSELGYLALGSLVIATKAGDIAGYSFGRLFGRSKLAPRLSPGKTKTGAIWAVLVASVATAAWLYWATGLFNSSREPGPIWLLLIYGAIVGLAGIAGDLCESLLKRAAGRKDSADLMPGFGGLLDLVDSPLYAGPVAVLCWEFLPLVR</sequence>
<dbReference type="PANTHER" id="PTHR46382:SF1">
    <property type="entry name" value="PHOSPHATIDATE CYTIDYLYLTRANSFERASE"/>
    <property type="match status" value="1"/>
</dbReference>
<evidence type="ECO:0000256" key="5">
    <source>
        <dbReference type="ARBA" id="ARBA00010185"/>
    </source>
</evidence>
<evidence type="ECO:0000313" key="25">
    <source>
        <dbReference type="EMBL" id="QDT64032.1"/>
    </source>
</evidence>
<dbReference type="KEGG" id="chya:V22_12620"/>
<dbReference type="GO" id="GO:0005886">
    <property type="term" value="C:plasma membrane"/>
    <property type="evidence" value="ECO:0007669"/>
    <property type="project" value="UniProtKB-SubCell"/>
</dbReference>
<dbReference type="Pfam" id="PF01148">
    <property type="entry name" value="CTP_transf_1"/>
    <property type="match status" value="1"/>
</dbReference>
<accession>A0A517T6M6</accession>
<keyword evidence="12 25" id="KW-0548">Nucleotidyltransferase</keyword>
<evidence type="ECO:0000256" key="2">
    <source>
        <dbReference type="ARBA" id="ARBA00004651"/>
    </source>
</evidence>
<comment type="catalytic activity">
    <reaction evidence="1">
        <text>a 1,2-diacyl-sn-glycero-3-phosphate + CTP + H(+) = a CDP-1,2-diacyl-sn-glycerol + diphosphate</text>
        <dbReference type="Rhea" id="RHEA:16229"/>
        <dbReference type="ChEBI" id="CHEBI:15378"/>
        <dbReference type="ChEBI" id="CHEBI:33019"/>
        <dbReference type="ChEBI" id="CHEBI:37563"/>
        <dbReference type="ChEBI" id="CHEBI:58332"/>
        <dbReference type="ChEBI" id="CHEBI:58608"/>
        <dbReference type="EC" id="2.7.7.41"/>
    </reaction>
</comment>
<keyword evidence="10 25" id="KW-0808">Transferase</keyword>
<name>A0A517T6M6_9PLAN</name>
<feature type="transmembrane region" description="Helical" evidence="24">
    <location>
        <begin position="152"/>
        <end position="174"/>
    </location>
</feature>
<evidence type="ECO:0000256" key="8">
    <source>
        <dbReference type="ARBA" id="ARBA00022475"/>
    </source>
</evidence>
<keyword evidence="13 24" id="KW-1133">Transmembrane helix</keyword>
<dbReference type="EMBL" id="CP036316">
    <property type="protein sequence ID" value="QDT64032.1"/>
    <property type="molecule type" value="Genomic_DNA"/>
</dbReference>
<evidence type="ECO:0000256" key="16">
    <source>
        <dbReference type="ARBA" id="ARBA00023209"/>
    </source>
</evidence>
<gene>
    <name evidence="25" type="primary">cdsA</name>
    <name evidence="25" type="ORF">V22_12620</name>
</gene>
<evidence type="ECO:0000256" key="6">
    <source>
        <dbReference type="ARBA" id="ARBA00012487"/>
    </source>
</evidence>
<dbReference type="GO" id="GO:0016024">
    <property type="term" value="P:CDP-diacylglycerol biosynthetic process"/>
    <property type="evidence" value="ECO:0007669"/>
    <property type="project" value="TreeGrafter"/>
</dbReference>
<dbReference type="AlphaFoldDB" id="A0A517T6M6"/>
<evidence type="ECO:0000256" key="11">
    <source>
        <dbReference type="ARBA" id="ARBA00022692"/>
    </source>
</evidence>
<keyword evidence="8" id="KW-1003">Cell membrane</keyword>
<keyword evidence="11 24" id="KW-0812">Transmembrane</keyword>
<evidence type="ECO:0000256" key="17">
    <source>
        <dbReference type="ARBA" id="ARBA00023264"/>
    </source>
</evidence>
<feature type="transmembrane region" description="Helical" evidence="24">
    <location>
        <begin position="195"/>
        <end position="215"/>
    </location>
</feature>
<comment type="subcellular location">
    <subcellularLocation>
        <location evidence="2">Cell membrane</location>
        <topology evidence="2">Multi-pass membrane protein</topology>
    </subcellularLocation>
</comment>
<evidence type="ECO:0000256" key="21">
    <source>
        <dbReference type="ARBA" id="ARBA00032396"/>
    </source>
</evidence>
<proteinExistence type="inferred from homology"/>
<evidence type="ECO:0000256" key="3">
    <source>
        <dbReference type="ARBA" id="ARBA00005119"/>
    </source>
</evidence>
<evidence type="ECO:0000256" key="22">
    <source>
        <dbReference type="ARBA" id="ARBA00032743"/>
    </source>
</evidence>
<evidence type="ECO:0000256" key="14">
    <source>
        <dbReference type="ARBA" id="ARBA00023098"/>
    </source>
</evidence>
<evidence type="ECO:0000256" key="24">
    <source>
        <dbReference type="SAM" id="Phobius"/>
    </source>
</evidence>
<evidence type="ECO:0000256" key="4">
    <source>
        <dbReference type="ARBA" id="ARBA00005189"/>
    </source>
</evidence>
<keyword evidence="26" id="KW-1185">Reference proteome</keyword>
<comment type="similarity">
    <text evidence="5">Belongs to the CDS family.</text>
</comment>
<keyword evidence="16" id="KW-0594">Phospholipid biosynthesis</keyword>
<evidence type="ECO:0000256" key="9">
    <source>
        <dbReference type="ARBA" id="ARBA00022516"/>
    </source>
</evidence>
<dbReference type="EC" id="2.7.7.41" evidence="6"/>
<feature type="transmembrane region" description="Helical" evidence="24">
    <location>
        <begin position="124"/>
        <end position="146"/>
    </location>
</feature>
<protein>
    <recommendedName>
        <fullName evidence="7">Phosphatidate cytidylyltransferase</fullName>
        <ecNumber evidence="6">2.7.7.41</ecNumber>
    </recommendedName>
    <alternativeName>
        <fullName evidence="20">CDP-DAG synthase</fullName>
    </alternativeName>
    <alternativeName>
        <fullName evidence="22">CDP-DG synthase</fullName>
    </alternativeName>
    <alternativeName>
        <fullName evidence="18">CDP-diacylglycerol synthase</fullName>
    </alternativeName>
    <alternativeName>
        <fullName evidence="21">CDP-diglyceride pyrophosphorylase</fullName>
    </alternativeName>
    <alternativeName>
        <fullName evidence="23">CDP-diglyceride synthase</fullName>
    </alternativeName>
    <alternativeName>
        <fullName evidence="19">CTP:phosphatidate cytidylyltransferase</fullName>
    </alternativeName>
</protein>
<evidence type="ECO:0000256" key="18">
    <source>
        <dbReference type="ARBA" id="ARBA00029893"/>
    </source>
</evidence>
<dbReference type="Proteomes" id="UP000319976">
    <property type="component" value="Chromosome"/>
</dbReference>
<feature type="transmembrane region" description="Helical" evidence="24">
    <location>
        <begin position="28"/>
        <end position="46"/>
    </location>
</feature>
<evidence type="ECO:0000256" key="19">
    <source>
        <dbReference type="ARBA" id="ARBA00031825"/>
    </source>
</evidence>
<keyword evidence="9" id="KW-0444">Lipid biosynthesis</keyword>
<feature type="transmembrane region" description="Helical" evidence="24">
    <location>
        <begin position="58"/>
        <end position="76"/>
    </location>
</feature>
<evidence type="ECO:0000256" key="15">
    <source>
        <dbReference type="ARBA" id="ARBA00023136"/>
    </source>
</evidence>
<evidence type="ECO:0000256" key="7">
    <source>
        <dbReference type="ARBA" id="ARBA00019373"/>
    </source>
</evidence>